<dbReference type="InterPro" id="IPR006151">
    <property type="entry name" value="Shikm_DH/Glu-tRNA_Rdtase"/>
</dbReference>
<dbReference type="SUPFAM" id="SSF51735">
    <property type="entry name" value="NAD(P)-binding Rossmann-fold domains"/>
    <property type="match status" value="1"/>
</dbReference>
<dbReference type="GO" id="GO:0008883">
    <property type="term" value="F:glutamyl-tRNA reductase activity"/>
    <property type="evidence" value="ECO:0007669"/>
    <property type="project" value="UniProtKB-EC"/>
</dbReference>
<feature type="domain" description="Glutamyl-tRNA reductase N-terminal" evidence="10">
    <location>
        <begin position="6"/>
        <end position="154"/>
    </location>
</feature>
<keyword evidence="5 11" id="KW-0560">Oxidoreductase</keyword>
<dbReference type="InterPro" id="IPR015896">
    <property type="entry name" value="4pyrrol_synth_GluRdtase_dimer"/>
</dbReference>
<dbReference type="SUPFAM" id="SSF69742">
    <property type="entry name" value="Glutamyl tRNA-reductase catalytic, N-terminal domain"/>
    <property type="match status" value="1"/>
</dbReference>
<dbReference type="Pfam" id="PF01488">
    <property type="entry name" value="Shikimate_DH"/>
    <property type="match status" value="1"/>
</dbReference>
<gene>
    <name evidence="11" type="ORF">MNBD_GAMMA21-184</name>
</gene>
<proteinExistence type="inferred from homology"/>
<dbReference type="InterPro" id="IPR036343">
    <property type="entry name" value="GluRdtase_N_sf"/>
</dbReference>
<comment type="pathway">
    <text evidence="1">Porphyrin-containing compound metabolism; protoporphyrin-IX biosynthesis; 5-aminolevulinate from L-glutamyl-tRNA(Glu): step 1/2.</text>
</comment>
<dbReference type="PIRSF" id="PIRSF000445">
    <property type="entry name" value="4pyrrol_synth_GluRdtase"/>
    <property type="match status" value="1"/>
</dbReference>
<dbReference type="GO" id="GO:0019353">
    <property type="term" value="P:protoporphyrinogen IX biosynthetic process from glutamate"/>
    <property type="evidence" value="ECO:0007669"/>
    <property type="project" value="TreeGrafter"/>
</dbReference>
<dbReference type="InterPro" id="IPR036291">
    <property type="entry name" value="NAD(P)-bd_dom_sf"/>
</dbReference>
<keyword evidence="4" id="KW-0521">NADP</keyword>
<evidence type="ECO:0000259" key="9">
    <source>
        <dbReference type="Pfam" id="PF01488"/>
    </source>
</evidence>
<evidence type="ECO:0000259" key="8">
    <source>
        <dbReference type="Pfam" id="PF00745"/>
    </source>
</evidence>
<dbReference type="EMBL" id="UOFR01000023">
    <property type="protein sequence ID" value="VAW93906.1"/>
    <property type="molecule type" value="Genomic_DNA"/>
</dbReference>
<dbReference type="InterPro" id="IPR018214">
    <property type="entry name" value="GluRdtase_CS"/>
</dbReference>
<reference evidence="11" key="1">
    <citation type="submission" date="2018-06" db="EMBL/GenBank/DDBJ databases">
        <authorList>
            <person name="Zhirakovskaya E."/>
        </authorList>
    </citation>
    <scope>NUCLEOTIDE SEQUENCE</scope>
</reference>
<dbReference type="UniPathway" id="UPA00251">
    <property type="reaction ID" value="UER00316"/>
</dbReference>
<dbReference type="InterPro" id="IPR015895">
    <property type="entry name" value="4pyrrol_synth_GluRdtase_N"/>
</dbReference>
<dbReference type="Pfam" id="PF00745">
    <property type="entry name" value="GlutR_dimer"/>
    <property type="match status" value="1"/>
</dbReference>
<dbReference type="PROSITE" id="PS00747">
    <property type="entry name" value="GLUTR"/>
    <property type="match status" value="1"/>
</dbReference>
<accession>A0A3B1AML3</accession>
<dbReference type="FunFam" id="3.40.50.720:FF:000031">
    <property type="entry name" value="Glutamyl-tRNA reductase"/>
    <property type="match status" value="1"/>
</dbReference>
<dbReference type="Gene3D" id="3.40.50.720">
    <property type="entry name" value="NAD(P)-binding Rossmann-like Domain"/>
    <property type="match status" value="1"/>
</dbReference>
<name>A0A3B1AML3_9ZZZZ</name>
<dbReference type="FunFam" id="3.30.460.30:FF:000001">
    <property type="entry name" value="Glutamyl-tRNA reductase"/>
    <property type="match status" value="1"/>
</dbReference>
<dbReference type="Pfam" id="PF05201">
    <property type="entry name" value="GlutR_N"/>
    <property type="match status" value="1"/>
</dbReference>
<dbReference type="GO" id="GO:0050661">
    <property type="term" value="F:NADP binding"/>
    <property type="evidence" value="ECO:0007669"/>
    <property type="project" value="InterPro"/>
</dbReference>
<evidence type="ECO:0000259" key="10">
    <source>
        <dbReference type="Pfam" id="PF05201"/>
    </source>
</evidence>
<evidence type="ECO:0000256" key="2">
    <source>
        <dbReference type="ARBA" id="ARBA00005916"/>
    </source>
</evidence>
<evidence type="ECO:0000256" key="3">
    <source>
        <dbReference type="ARBA" id="ARBA00012970"/>
    </source>
</evidence>
<dbReference type="HAMAP" id="MF_00087">
    <property type="entry name" value="Glu_tRNA_reductase"/>
    <property type="match status" value="1"/>
</dbReference>
<dbReference type="CDD" id="cd05213">
    <property type="entry name" value="NAD_bind_Glutamyl_tRNA_reduct"/>
    <property type="match status" value="1"/>
</dbReference>
<evidence type="ECO:0000256" key="4">
    <source>
        <dbReference type="ARBA" id="ARBA00022857"/>
    </source>
</evidence>
<dbReference type="EC" id="1.2.1.70" evidence="3"/>
<dbReference type="InterPro" id="IPR000343">
    <property type="entry name" value="4pyrrol_synth_GluRdtase"/>
</dbReference>
<comment type="similarity">
    <text evidence="2">Belongs to the glutamyl-tRNA reductase family.</text>
</comment>
<comment type="catalytic activity">
    <reaction evidence="7">
        <text>(S)-4-amino-5-oxopentanoate + tRNA(Glu) + NADP(+) = L-glutamyl-tRNA(Glu) + NADPH + H(+)</text>
        <dbReference type="Rhea" id="RHEA:12344"/>
        <dbReference type="Rhea" id="RHEA-COMP:9663"/>
        <dbReference type="Rhea" id="RHEA-COMP:9680"/>
        <dbReference type="ChEBI" id="CHEBI:15378"/>
        <dbReference type="ChEBI" id="CHEBI:57501"/>
        <dbReference type="ChEBI" id="CHEBI:57783"/>
        <dbReference type="ChEBI" id="CHEBI:58349"/>
        <dbReference type="ChEBI" id="CHEBI:78442"/>
        <dbReference type="ChEBI" id="CHEBI:78520"/>
        <dbReference type="EC" id="1.2.1.70"/>
    </reaction>
</comment>
<keyword evidence="6" id="KW-0627">Porphyrin biosynthesis</keyword>
<dbReference type="SUPFAM" id="SSF69075">
    <property type="entry name" value="Glutamyl tRNA-reductase dimerization domain"/>
    <property type="match status" value="1"/>
</dbReference>
<evidence type="ECO:0000256" key="6">
    <source>
        <dbReference type="ARBA" id="ARBA00023244"/>
    </source>
</evidence>
<dbReference type="PANTHER" id="PTHR43013">
    <property type="entry name" value="GLUTAMYL-TRNA REDUCTASE"/>
    <property type="match status" value="1"/>
</dbReference>
<evidence type="ECO:0000256" key="5">
    <source>
        <dbReference type="ARBA" id="ARBA00023002"/>
    </source>
</evidence>
<feature type="domain" description="Quinate/shikimate 5-dehydrogenase/glutamyl-tRNA reductase" evidence="9">
    <location>
        <begin position="170"/>
        <end position="304"/>
    </location>
</feature>
<dbReference type="NCBIfam" id="TIGR01035">
    <property type="entry name" value="hemA"/>
    <property type="match status" value="1"/>
</dbReference>
<dbReference type="PANTHER" id="PTHR43013:SF1">
    <property type="entry name" value="GLUTAMYL-TRNA REDUCTASE"/>
    <property type="match status" value="1"/>
</dbReference>
<organism evidence="11">
    <name type="scientific">hydrothermal vent metagenome</name>
    <dbReference type="NCBI Taxonomy" id="652676"/>
    <lineage>
        <taxon>unclassified sequences</taxon>
        <taxon>metagenomes</taxon>
        <taxon>ecological metagenomes</taxon>
    </lineage>
</organism>
<feature type="domain" description="Tetrapyrrole biosynthesis glutamyl-tRNA reductase dimerisation" evidence="8">
    <location>
        <begin position="318"/>
        <end position="414"/>
    </location>
</feature>
<dbReference type="Gene3D" id="3.30.460.30">
    <property type="entry name" value="Glutamyl-tRNA reductase, N-terminal domain"/>
    <property type="match status" value="1"/>
</dbReference>
<sequence>MTLVALGINHKTAPIEIREKLAFAPDTVPSALQDLVNHEAVQEAVILSTCNRTEVYCGLDDSANEAVVEWLSEYHQLPLESISPYIYAHLGSDAVQHILRVASGLDSMVLGEPQILGQIKEAYMTANHAGVIGTQLNRLFQHTFAVAKQVRTDTAIGASPVSVAFAAVTLAQQIFSDLSEHTVMLIGAGETIELVARHLKENQVNQIIVANRTVERARELAKLFDAEAIAIPQIPQRLPEADIVITSTASPLPFIGKGMMESVIKTRKHKPMFMVDIAVPRDIEPEVGELNDIYLYTVDDLQDVIEENRKSRQEAAYQAEDIIDTQVEHFMGWLRSLEAVDSIRAYREKSYRSRDEALAIAKRQLLSGKDPQQVIDELARVLTNKIIHEPSVQMKHAAYHDKQELLQHACQLLGINPNTLD</sequence>
<evidence type="ECO:0000256" key="1">
    <source>
        <dbReference type="ARBA" id="ARBA00005059"/>
    </source>
</evidence>
<evidence type="ECO:0000313" key="11">
    <source>
        <dbReference type="EMBL" id="VAW93906.1"/>
    </source>
</evidence>
<evidence type="ECO:0000256" key="7">
    <source>
        <dbReference type="ARBA" id="ARBA00047464"/>
    </source>
</evidence>
<dbReference type="InterPro" id="IPR036453">
    <property type="entry name" value="GluRdtase_dimer_dom_sf"/>
</dbReference>
<dbReference type="AlphaFoldDB" id="A0A3B1AML3"/>
<protein>
    <recommendedName>
        <fullName evidence="3">glutamyl-tRNA reductase</fullName>
        <ecNumber evidence="3">1.2.1.70</ecNumber>
    </recommendedName>
</protein>